<name>A0A9D9E2B9_9SPIO</name>
<dbReference type="GO" id="GO:0016787">
    <property type="term" value="F:hydrolase activity"/>
    <property type="evidence" value="ECO:0007669"/>
    <property type="project" value="UniProtKB-KW"/>
</dbReference>
<dbReference type="Proteomes" id="UP000823615">
    <property type="component" value="Unassembled WGS sequence"/>
</dbReference>
<comment type="caution">
    <text evidence="2">The sequence shown here is derived from an EMBL/GenBank/DDBJ whole genome shotgun (WGS) entry which is preliminary data.</text>
</comment>
<gene>
    <name evidence="2" type="ORF">IAA97_06595</name>
</gene>
<dbReference type="PANTHER" id="PTHR23024">
    <property type="entry name" value="ARYLACETAMIDE DEACETYLASE"/>
    <property type="match status" value="1"/>
</dbReference>
<organism evidence="2 3">
    <name type="scientific">Candidatus Ornithospirochaeta stercoripullorum</name>
    <dbReference type="NCBI Taxonomy" id="2840899"/>
    <lineage>
        <taxon>Bacteria</taxon>
        <taxon>Pseudomonadati</taxon>
        <taxon>Spirochaetota</taxon>
        <taxon>Spirochaetia</taxon>
        <taxon>Spirochaetales</taxon>
        <taxon>Spirochaetaceae</taxon>
        <taxon>Spirochaetaceae incertae sedis</taxon>
        <taxon>Candidatus Ornithospirochaeta</taxon>
    </lineage>
</organism>
<dbReference type="Gene3D" id="3.40.50.1820">
    <property type="entry name" value="alpha/beta hydrolase"/>
    <property type="match status" value="1"/>
</dbReference>
<keyword evidence="2" id="KW-0378">Hydrolase</keyword>
<reference evidence="2" key="1">
    <citation type="submission" date="2020-10" db="EMBL/GenBank/DDBJ databases">
        <authorList>
            <person name="Gilroy R."/>
        </authorList>
    </citation>
    <scope>NUCLEOTIDE SEQUENCE</scope>
    <source>
        <strain evidence="2">7293</strain>
    </source>
</reference>
<accession>A0A9D9E2B9</accession>
<evidence type="ECO:0000313" key="3">
    <source>
        <dbReference type="Proteomes" id="UP000823615"/>
    </source>
</evidence>
<dbReference type="SUPFAM" id="SSF53474">
    <property type="entry name" value="alpha/beta-Hydrolases"/>
    <property type="match status" value="1"/>
</dbReference>
<evidence type="ECO:0000259" key="1">
    <source>
        <dbReference type="Pfam" id="PF07859"/>
    </source>
</evidence>
<dbReference type="EMBL" id="JADIMT010000074">
    <property type="protein sequence ID" value="MBO8436630.1"/>
    <property type="molecule type" value="Genomic_DNA"/>
</dbReference>
<evidence type="ECO:0000313" key="2">
    <source>
        <dbReference type="EMBL" id="MBO8436630.1"/>
    </source>
</evidence>
<dbReference type="PANTHER" id="PTHR23024:SF24">
    <property type="entry name" value="ALPHA_BETA HYDROLASE FOLD-3 DOMAIN-CONTAINING PROTEIN"/>
    <property type="match status" value="1"/>
</dbReference>
<dbReference type="InterPro" id="IPR013094">
    <property type="entry name" value="AB_hydrolase_3"/>
</dbReference>
<dbReference type="InterPro" id="IPR050466">
    <property type="entry name" value="Carboxylest/Gibb_receptor"/>
</dbReference>
<dbReference type="InterPro" id="IPR029058">
    <property type="entry name" value="AB_hydrolase_fold"/>
</dbReference>
<dbReference type="AlphaFoldDB" id="A0A9D9E2B9"/>
<protein>
    <submittedName>
        <fullName evidence="2">Alpha/beta hydrolase fold domain-containing protein</fullName>
    </submittedName>
</protein>
<proteinExistence type="predicted"/>
<dbReference type="Pfam" id="PF07859">
    <property type="entry name" value="Abhydrolase_3"/>
    <property type="match status" value="1"/>
</dbReference>
<reference evidence="2" key="2">
    <citation type="journal article" date="2021" name="PeerJ">
        <title>Extensive microbial diversity within the chicken gut microbiome revealed by metagenomics and culture.</title>
        <authorList>
            <person name="Gilroy R."/>
            <person name="Ravi A."/>
            <person name="Getino M."/>
            <person name="Pursley I."/>
            <person name="Horton D.L."/>
            <person name="Alikhan N.F."/>
            <person name="Baker D."/>
            <person name="Gharbi K."/>
            <person name="Hall N."/>
            <person name="Watson M."/>
            <person name="Adriaenssens E.M."/>
            <person name="Foster-Nyarko E."/>
            <person name="Jarju S."/>
            <person name="Secka A."/>
            <person name="Antonio M."/>
            <person name="Oren A."/>
            <person name="Chaudhuri R.R."/>
            <person name="La Ragione R."/>
            <person name="Hildebrand F."/>
            <person name="Pallen M.J."/>
        </authorList>
    </citation>
    <scope>NUCLEOTIDE SEQUENCE</scope>
    <source>
        <strain evidence="2">7293</strain>
    </source>
</reference>
<sequence length="274" mass="31158">MGKLELNKDLEVLRFFRWPLYGYPHAILHLSRIMRIITNLSSALPEVKEERMKLCKMNVTVLIPENERGTLIDIHGGAFAFPPVPYQKKIASIYATAGFRVLFPDYPLLPGHRHPEALELVAELAEKTQDLKVLAGDSAGGFLALQAAMALSTKPALMLLYPVIKPFAVNQSMAEFDDTPMWNSKLNSWMWREYIHSGAVADNSYKGIRKAFVETAEFDPLRDEGREAAEKMMEEGTDVVLSETKGTVHGYDILWKKQFVREMIERRLSFLRSL</sequence>
<feature type="domain" description="Alpha/beta hydrolase fold-3" evidence="1">
    <location>
        <begin position="72"/>
        <end position="251"/>
    </location>
</feature>